<dbReference type="HOGENOM" id="CLU_1745802_0_0_5"/>
<sequence length="149" mass="16559">MVRFEEIAGGHPLAETQVQRNMLMRKEIWFFHRLGLLEIVIAAIAISGITTIGGIWVTTAAKSAYAHPMDNLPYTVLVLALFLLFNGLLIGLCCAAAICILKFLYVALSAFYRLLRTLLAQPIHLARLITAGFAALIDKARAIRRRLPR</sequence>
<proteinExistence type="predicted"/>
<feature type="transmembrane region" description="Helical" evidence="1">
    <location>
        <begin position="77"/>
        <end position="108"/>
    </location>
</feature>
<keyword evidence="1" id="KW-1133">Transmembrane helix</keyword>
<dbReference type="AlphaFoldDB" id="B9JPR6"/>
<evidence type="ECO:0000256" key="1">
    <source>
        <dbReference type="SAM" id="Phobius"/>
    </source>
</evidence>
<evidence type="ECO:0000313" key="3">
    <source>
        <dbReference type="Proteomes" id="UP000001600"/>
    </source>
</evidence>
<keyword evidence="1" id="KW-0472">Membrane</keyword>
<accession>B9JPR6</accession>
<organism evidence="2 3">
    <name type="scientific">Rhizobium rhizogenes (strain K84 / ATCC BAA-868)</name>
    <name type="common">Agrobacterium radiobacter</name>
    <dbReference type="NCBI Taxonomy" id="311403"/>
    <lineage>
        <taxon>Bacteria</taxon>
        <taxon>Pseudomonadati</taxon>
        <taxon>Pseudomonadota</taxon>
        <taxon>Alphaproteobacteria</taxon>
        <taxon>Hyphomicrobiales</taxon>
        <taxon>Rhizobiaceae</taxon>
        <taxon>Rhizobium/Agrobacterium group</taxon>
        <taxon>Rhizobium</taxon>
    </lineage>
</organism>
<feature type="transmembrane region" description="Helical" evidence="1">
    <location>
        <begin position="34"/>
        <end position="57"/>
    </location>
</feature>
<keyword evidence="2" id="KW-0614">Plasmid</keyword>
<name>B9JPR6_RHIR8</name>
<reference evidence="2 3" key="1">
    <citation type="journal article" date="2009" name="J. Bacteriol.">
        <title>Genome sequences of three Agrobacterium biovars help elucidate the evolution of multichromosome genomes in bacteria.</title>
        <authorList>
            <person name="Slater S.C."/>
            <person name="Goldman B.S."/>
            <person name="Goodner B."/>
            <person name="Setubal J.C."/>
            <person name="Farrand S.K."/>
            <person name="Nester E.W."/>
            <person name="Burr T.J."/>
            <person name="Banta L."/>
            <person name="Dickerman A.W."/>
            <person name="Paulsen I."/>
            <person name="Otten L."/>
            <person name="Suen G."/>
            <person name="Welch R."/>
            <person name="Almeida N.F."/>
            <person name="Arnold F."/>
            <person name="Burton O.T."/>
            <person name="Du Z."/>
            <person name="Ewing A."/>
            <person name="Godsy E."/>
            <person name="Heisel S."/>
            <person name="Houmiel K.L."/>
            <person name="Jhaveri J."/>
            <person name="Lu J."/>
            <person name="Miller N.M."/>
            <person name="Norton S."/>
            <person name="Chen Q."/>
            <person name="Phoolcharoen W."/>
            <person name="Ohlin V."/>
            <person name="Ondrusek D."/>
            <person name="Pride N."/>
            <person name="Stricklin S.L."/>
            <person name="Sun J."/>
            <person name="Wheeler C."/>
            <person name="Wilson L."/>
            <person name="Zhu H."/>
            <person name="Wood D.W."/>
        </authorList>
    </citation>
    <scope>NUCLEOTIDE SEQUENCE [LARGE SCALE GENOMIC DNA]</scope>
    <source>
        <strain evidence="3">K84 / ATCC BAA-868</strain>
        <plasmid evidence="2 3">pAtK84c</plasmid>
    </source>
</reference>
<dbReference type="KEGG" id="ara:Arad_12059"/>
<dbReference type="EMBL" id="CP000631">
    <property type="protein sequence ID" value="ACM31135.1"/>
    <property type="molecule type" value="Genomic_DNA"/>
</dbReference>
<evidence type="ECO:0000313" key="2">
    <source>
        <dbReference type="EMBL" id="ACM31135.1"/>
    </source>
</evidence>
<protein>
    <submittedName>
        <fullName evidence="2">Uncharacterized protein</fullName>
    </submittedName>
</protein>
<dbReference type="Proteomes" id="UP000001600">
    <property type="component" value="Plasmid pAtK84c"/>
</dbReference>
<keyword evidence="1" id="KW-0812">Transmembrane</keyword>
<geneLocation type="plasmid" evidence="2 3">
    <name>pAtK84c</name>
</geneLocation>
<gene>
    <name evidence="2" type="ordered locus">Arad_12059</name>
</gene>